<protein>
    <submittedName>
        <fullName evidence="1">Uncharacterized protein</fullName>
    </submittedName>
</protein>
<dbReference type="EMBL" id="MQUC01000003">
    <property type="protein sequence ID" value="PRP68107.1"/>
    <property type="molecule type" value="Genomic_DNA"/>
</dbReference>
<name>A0A2S9WXA5_9FLAO</name>
<sequence>MSFFGNLSAQGGLSPKTKNTLADWKQKNEINYNSFISDEVYVKALIGLNGTENLIDANTKKVEGISSTDAGELARAHRVDGIQVTYSVLAAAAADAGVPAYTDDLPVKLKNAVLIFKQGGKVLQSGLVESYINAGSTNVNERYTEVFPFALSNNTPLEIDIKFPPNGDADANNFHYVQVKLRTIALDA</sequence>
<comment type="caution">
    <text evidence="1">The sequence shown here is derived from an EMBL/GenBank/DDBJ whole genome shotgun (WGS) entry which is preliminary data.</text>
</comment>
<proteinExistence type="predicted"/>
<evidence type="ECO:0000313" key="2">
    <source>
        <dbReference type="Proteomes" id="UP000239532"/>
    </source>
</evidence>
<dbReference type="AlphaFoldDB" id="A0A2S9WXA5"/>
<accession>A0A2S9WXA5</accession>
<keyword evidence="2" id="KW-1185">Reference proteome</keyword>
<gene>
    <name evidence="1" type="ORF">BST86_13930</name>
</gene>
<reference evidence="1 2" key="1">
    <citation type="submission" date="2016-11" db="EMBL/GenBank/DDBJ databases">
        <title>Trade-off between light-utilization and light-protection in marine flavobacteria.</title>
        <authorList>
            <person name="Kumagai Y."/>
        </authorList>
    </citation>
    <scope>NUCLEOTIDE SEQUENCE [LARGE SCALE GENOMIC DNA]</scope>
    <source>
        <strain evidence="1 2">JCM 17109</strain>
    </source>
</reference>
<organism evidence="1 2">
    <name type="scientific">Nonlabens agnitus</name>
    <dbReference type="NCBI Taxonomy" id="870484"/>
    <lineage>
        <taxon>Bacteria</taxon>
        <taxon>Pseudomonadati</taxon>
        <taxon>Bacteroidota</taxon>
        <taxon>Flavobacteriia</taxon>
        <taxon>Flavobacteriales</taxon>
        <taxon>Flavobacteriaceae</taxon>
        <taxon>Nonlabens</taxon>
    </lineage>
</organism>
<evidence type="ECO:0000313" key="1">
    <source>
        <dbReference type="EMBL" id="PRP68107.1"/>
    </source>
</evidence>
<dbReference type="Proteomes" id="UP000239532">
    <property type="component" value="Unassembled WGS sequence"/>
</dbReference>